<evidence type="ECO:0000256" key="1">
    <source>
        <dbReference type="ARBA" id="ARBA00023125"/>
    </source>
</evidence>
<evidence type="ECO:0000313" key="3">
    <source>
        <dbReference type="EMBL" id="RKF14899.1"/>
    </source>
</evidence>
<gene>
    <name evidence="3" type="ORF">D6850_08495</name>
</gene>
<feature type="domain" description="HTH luxR-type" evidence="2">
    <location>
        <begin position="173"/>
        <end position="238"/>
    </location>
</feature>
<protein>
    <submittedName>
        <fullName evidence="3">DNA-binding response regulator</fullName>
    </submittedName>
</protein>
<proteinExistence type="predicted"/>
<dbReference type="CDD" id="cd06170">
    <property type="entry name" value="LuxR_C_like"/>
    <property type="match status" value="1"/>
</dbReference>
<dbReference type="PANTHER" id="PTHR43214:SF44">
    <property type="entry name" value="TWO-COMPONENT RESPONSE REGULATOR"/>
    <property type="match status" value="1"/>
</dbReference>
<comment type="caution">
    <text evidence="3">The sequence shown here is derived from an EMBL/GenBank/DDBJ whole genome shotgun (WGS) entry which is preliminary data.</text>
</comment>
<dbReference type="PANTHER" id="PTHR43214">
    <property type="entry name" value="TWO-COMPONENT RESPONSE REGULATOR"/>
    <property type="match status" value="1"/>
</dbReference>
<dbReference type="PROSITE" id="PS50043">
    <property type="entry name" value="HTH_LUXR_2"/>
    <property type="match status" value="1"/>
</dbReference>
<dbReference type="InterPro" id="IPR016032">
    <property type="entry name" value="Sig_transdc_resp-reg_C-effctor"/>
</dbReference>
<organism evidence="3 4">
    <name type="scientific">Roseovarius spongiae</name>
    <dbReference type="NCBI Taxonomy" id="2320272"/>
    <lineage>
        <taxon>Bacteria</taxon>
        <taxon>Pseudomonadati</taxon>
        <taxon>Pseudomonadota</taxon>
        <taxon>Alphaproteobacteria</taxon>
        <taxon>Rhodobacterales</taxon>
        <taxon>Roseobacteraceae</taxon>
        <taxon>Roseovarius</taxon>
    </lineage>
</organism>
<dbReference type="Gene3D" id="3.40.50.2300">
    <property type="match status" value="1"/>
</dbReference>
<dbReference type="SUPFAM" id="SSF46894">
    <property type="entry name" value="C-terminal effector domain of the bipartite response regulators"/>
    <property type="match status" value="1"/>
</dbReference>
<dbReference type="GO" id="GO:0006355">
    <property type="term" value="P:regulation of DNA-templated transcription"/>
    <property type="evidence" value="ECO:0007669"/>
    <property type="project" value="InterPro"/>
</dbReference>
<keyword evidence="1 3" id="KW-0238">DNA-binding</keyword>
<dbReference type="SMART" id="SM00421">
    <property type="entry name" value="HTH_LUXR"/>
    <property type="match status" value="1"/>
</dbReference>
<dbReference type="AlphaFoldDB" id="A0A3A8ATI7"/>
<dbReference type="EMBL" id="RAPE01000002">
    <property type="protein sequence ID" value="RKF14899.1"/>
    <property type="molecule type" value="Genomic_DNA"/>
</dbReference>
<sequence length="239" mass="26097">MFSARPCNFCTEAQGTFMDISARRQQPCDLPRVFVASNVKLVMEGLHLQLGRCDKIALLGRGRLNARTAARINENAADVVVLDVGSAGSGKFARTLCGTSRAVPMVGVAIGSTRHDIADWAELGVKGFVDDSGSIEDVVDAIERVARGEFSSSPQTTAQLVTRLIERVERRLSPEGARQLTPRETQILFNLERGATNKEIARRLGISPATVKNHVHRVLEKLEVRRRQEAGAIARSGRI</sequence>
<evidence type="ECO:0000313" key="4">
    <source>
        <dbReference type="Proteomes" id="UP000281128"/>
    </source>
</evidence>
<dbReference type="OrthoDB" id="54411at2"/>
<reference evidence="3 4" key="1">
    <citation type="submission" date="2018-09" db="EMBL/GenBank/DDBJ databases">
        <title>Roseovarius spongiae sp. nov., isolated from a marine sponge.</title>
        <authorList>
            <person name="Zhuang L."/>
            <person name="Luo L."/>
        </authorList>
    </citation>
    <scope>NUCLEOTIDE SEQUENCE [LARGE SCALE GENOMIC DNA]</scope>
    <source>
        <strain evidence="3 4">HN-E21</strain>
    </source>
</reference>
<dbReference type="Proteomes" id="UP000281128">
    <property type="component" value="Unassembled WGS sequence"/>
</dbReference>
<name>A0A3A8ATI7_9RHOB</name>
<dbReference type="InterPro" id="IPR000792">
    <property type="entry name" value="Tscrpt_reg_LuxR_C"/>
</dbReference>
<keyword evidence="4" id="KW-1185">Reference proteome</keyword>
<evidence type="ECO:0000259" key="2">
    <source>
        <dbReference type="PROSITE" id="PS50043"/>
    </source>
</evidence>
<dbReference type="PRINTS" id="PR00038">
    <property type="entry name" value="HTHLUXR"/>
</dbReference>
<dbReference type="PROSITE" id="PS00622">
    <property type="entry name" value="HTH_LUXR_1"/>
    <property type="match status" value="1"/>
</dbReference>
<accession>A0A3A8ATI7</accession>
<dbReference type="GO" id="GO:0003677">
    <property type="term" value="F:DNA binding"/>
    <property type="evidence" value="ECO:0007669"/>
    <property type="project" value="UniProtKB-KW"/>
</dbReference>
<dbReference type="Pfam" id="PF00196">
    <property type="entry name" value="GerE"/>
    <property type="match status" value="1"/>
</dbReference>
<dbReference type="InterPro" id="IPR039420">
    <property type="entry name" value="WalR-like"/>
</dbReference>